<dbReference type="Proteomes" id="UP000216339">
    <property type="component" value="Unassembled WGS sequence"/>
</dbReference>
<dbReference type="GO" id="GO:0008233">
    <property type="term" value="F:peptidase activity"/>
    <property type="evidence" value="ECO:0007669"/>
    <property type="project" value="UniProtKB-KW"/>
</dbReference>
<comment type="caution">
    <text evidence="3">The sequence shown here is derived from an EMBL/GenBank/DDBJ whole genome shotgun (WGS) entry which is preliminary data.</text>
</comment>
<dbReference type="OrthoDB" id="9792284at2"/>
<protein>
    <submittedName>
        <fullName evidence="3">Protease</fullName>
    </submittedName>
</protein>
<comment type="similarity">
    <text evidence="1">Belongs to the peptidase C56 family.</text>
</comment>
<dbReference type="CDD" id="cd03134">
    <property type="entry name" value="GATase1_PfpI_like"/>
    <property type="match status" value="1"/>
</dbReference>
<evidence type="ECO:0000256" key="1">
    <source>
        <dbReference type="ARBA" id="ARBA00008542"/>
    </source>
</evidence>
<accession>A0A271J2X4</accession>
<dbReference type="InterPro" id="IPR006286">
    <property type="entry name" value="C56_PfpI-like"/>
</dbReference>
<evidence type="ECO:0000259" key="2">
    <source>
        <dbReference type="Pfam" id="PF01965"/>
    </source>
</evidence>
<proteinExistence type="inferred from homology"/>
<evidence type="ECO:0000313" key="3">
    <source>
        <dbReference type="EMBL" id="PAP77793.1"/>
    </source>
</evidence>
<dbReference type="GO" id="GO:0006508">
    <property type="term" value="P:proteolysis"/>
    <property type="evidence" value="ECO:0007669"/>
    <property type="project" value="UniProtKB-KW"/>
</dbReference>
<dbReference type="PANTHER" id="PTHR42733:SF12">
    <property type="entry name" value="PROTEINASE"/>
    <property type="match status" value="1"/>
</dbReference>
<keyword evidence="3" id="KW-0645">Protease</keyword>
<dbReference type="SUPFAM" id="SSF52317">
    <property type="entry name" value="Class I glutamine amidotransferase-like"/>
    <property type="match status" value="1"/>
</dbReference>
<dbReference type="NCBIfam" id="TIGR01382">
    <property type="entry name" value="PfpI"/>
    <property type="match status" value="1"/>
</dbReference>
<reference evidence="3 4" key="1">
    <citation type="submission" date="2016-11" db="EMBL/GenBank/DDBJ databases">
        <title>Study of marine rhodopsin-containing bacteria.</title>
        <authorList>
            <person name="Yoshizawa S."/>
            <person name="Kumagai Y."/>
            <person name="Kogure K."/>
        </authorList>
    </citation>
    <scope>NUCLEOTIDE SEQUENCE [LARGE SCALE GENOMIC DNA]</scope>
    <source>
        <strain evidence="3 4">SAORIC-28</strain>
    </source>
</reference>
<dbReference type="InterPro" id="IPR002818">
    <property type="entry name" value="DJ-1/PfpI"/>
</dbReference>
<gene>
    <name evidence="3" type="ORF">BSZ37_15750</name>
</gene>
<dbReference type="RefSeq" id="WP_095511462.1">
    <property type="nucleotide sequence ID" value="NZ_MQWD01000001.1"/>
</dbReference>
<dbReference type="Pfam" id="PF01965">
    <property type="entry name" value="DJ-1_PfpI"/>
    <property type="match status" value="1"/>
</dbReference>
<feature type="domain" description="DJ-1/PfpI" evidence="2">
    <location>
        <begin position="10"/>
        <end position="179"/>
    </location>
</feature>
<evidence type="ECO:0000313" key="4">
    <source>
        <dbReference type="Proteomes" id="UP000216339"/>
    </source>
</evidence>
<keyword evidence="3" id="KW-0378">Hydrolase</keyword>
<organism evidence="3 4">
    <name type="scientific">Rubrivirga marina</name>
    <dbReference type="NCBI Taxonomy" id="1196024"/>
    <lineage>
        <taxon>Bacteria</taxon>
        <taxon>Pseudomonadati</taxon>
        <taxon>Rhodothermota</taxon>
        <taxon>Rhodothermia</taxon>
        <taxon>Rhodothermales</taxon>
        <taxon>Rubricoccaceae</taxon>
        <taxon>Rubrivirga</taxon>
    </lineage>
</organism>
<dbReference type="Gene3D" id="3.40.50.880">
    <property type="match status" value="1"/>
</dbReference>
<keyword evidence="4" id="KW-1185">Reference proteome</keyword>
<sequence>MPTPLTDTAIAILATDGFEQVELTKPKAALEEAGATVHVVSPESGSIKGWDQDHWGDSVDVDKTLSEADASAYDALVLPGGQINPDKLRIDGDALAFVKAFAAAGKPIAAICHAPWLLVEAGLIEGRKATSYTSIRTDLKNAGADVQNQSVVKDEDGPFVLITSRNPDDIPAFNQAIIETVGAAMPA</sequence>
<dbReference type="AlphaFoldDB" id="A0A271J2X4"/>
<name>A0A271J2X4_9BACT</name>
<dbReference type="PANTHER" id="PTHR42733">
    <property type="entry name" value="DJ-1 PROTEIN"/>
    <property type="match status" value="1"/>
</dbReference>
<dbReference type="EMBL" id="MQWD01000001">
    <property type="protein sequence ID" value="PAP77793.1"/>
    <property type="molecule type" value="Genomic_DNA"/>
</dbReference>
<dbReference type="InterPro" id="IPR029062">
    <property type="entry name" value="Class_I_gatase-like"/>
</dbReference>
<dbReference type="PROSITE" id="PS51276">
    <property type="entry name" value="PEPTIDASE_C56_PFPI"/>
    <property type="match status" value="1"/>
</dbReference>